<dbReference type="Proteomes" id="UP001595833">
    <property type="component" value="Unassembled WGS sequence"/>
</dbReference>
<dbReference type="InterPro" id="IPR036390">
    <property type="entry name" value="WH_DNA-bd_sf"/>
</dbReference>
<gene>
    <name evidence="5" type="ORF">ACFPFM_22785</name>
</gene>
<dbReference type="SUPFAM" id="SSF46785">
    <property type="entry name" value="Winged helix' DNA-binding domain"/>
    <property type="match status" value="1"/>
</dbReference>
<keyword evidence="4" id="KW-0804">Transcription</keyword>
<organism evidence="5 6">
    <name type="scientific">Saccharothrix xinjiangensis</name>
    <dbReference type="NCBI Taxonomy" id="204798"/>
    <lineage>
        <taxon>Bacteria</taxon>
        <taxon>Bacillati</taxon>
        <taxon>Actinomycetota</taxon>
        <taxon>Actinomycetes</taxon>
        <taxon>Pseudonocardiales</taxon>
        <taxon>Pseudonocardiaceae</taxon>
        <taxon>Saccharothrix</taxon>
    </lineage>
</organism>
<reference evidence="6" key="1">
    <citation type="journal article" date="2019" name="Int. J. Syst. Evol. Microbiol.">
        <title>The Global Catalogue of Microorganisms (GCM) 10K type strain sequencing project: providing services to taxonomists for standard genome sequencing and annotation.</title>
        <authorList>
            <consortium name="The Broad Institute Genomics Platform"/>
            <consortium name="The Broad Institute Genome Sequencing Center for Infectious Disease"/>
            <person name="Wu L."/>
            <person name="Ma J."/>
        </authorList>
    </citation>
    <scope>NUCLEOTIDE SEQUENCE [LARGE SCALE GENOMIC DNA]</scope>
    <source>
        <strain evidence="6">KCTC 12848</strain>
    </source>
</reference>
<dbReference type="Gene3D" id="6.10.140.850">
    <property type="match status" value="1"/>
</dbReference>
<dbReference type="EMBL" id="JBHSJB010000022">
    <property type="protein sequence ID" value="MFC5056563.1"/>
    <property type="molecule type" value="Genomic_DNA"/>
</dbReference>
<dbReference type="InterPro" id="IPR005650">
    <property type="entry name" value="BlaI_family"/>
</dbReference>
<comment type="caution">
    <text evidence="5">The sequence shown here is derived from an EMBL/GenBank/DDBJ whole genome shotgun (WGS) entry which is preliminary data.</text>
</comment>
<comment type="similarity">
    <text evidence="1">Belongs to the BlaI transcriptional regulatory family.</text>
</comment>
<evidence type="ECO:0000256" key="1">
    <source>
        <dbReference type="ARBA" id="ARBA00011046"/>
    </source>
</evidence>
<dbReference type="Pfam" id="PF03965">
    <property type="entry name" value="Penicillinase_R"/>
    <property type="match status" value="1"/>
</dbReference>
<protein>
    <submittedName>
        <fullName evidence="5">BlaI/MecI/CopY family transcriptional regulator</fullName>
    </submittedName>
</protein>
<keyword evidence="2" id="KW-0805">Transcription regulation</keyword>
<evidence type="ECO:0000256" key="4">
    <source>
        <dbReference type="ARBA" id="ARBA00023163"/>
    </source>
</evidence>
<dbReference type="PIRSF" id="PIRSF019455">
    <property type="entry name" value="CopR_AtkY"/>
    <property type="match status" value="1"/>
</dbReference>
<proteinExistence type="inferred from homology"/>
<evidence type="ECO:0000313" key="5">
    <source>
        <dbReference type="EMBL" id="MFC5056563.1"/>
    </source>
</evidence>
<dbReference type="RefSeq" id="WP_344042198.1">
    <property type="nucleotide sequence ID" value="NZ_BAAAKE010000032.1"/>
</dbReference>
<evidence type="ECO:0000313" key="6">
    <source>
        <dbReference type="Proteomes" id="UP001595833"/>
    </source>
</evidence>
<sequence length="118" mass="12901">MAVSGLGELERAVMDVLWDRGEPVAVREVVRALAGRDLAYTTVMTVLNRLAKKGFVRREPGEGRAFDYAPVAGREQYVARLMLDALELAGDRGTALAHFARSVSEPEAEALSQALDER</sequence>
<evidence type="ECO:0000256" key="2">
    <source>
        <dbReference type="ARBA" id="ARBA00023015"/>
    </source>
</evidence>
<dbReference type="Gene3D" id="1.10.10.10">
    <property type="entry name" value="Winged helix-like DNA-binding domain superfamily/Winged helix DNA-binding domain"/>
    <property type="match status" value="1"/>
</dbReference>
<name>A0ABV9Y2R2_9PSEU</name>
<accession>A0ABV9Y2R2</accession>
<dbReference type="InterPro" id="IPR036388">
    <property type="entry name" value="WH-like_DNA-bd_sf"/>
</dbReference>
<evidence type="ECO:0000256" key="3">
    <source>
        <dbReference type="ARBA" id="ARBA00023125"/>
    </source>
</evidence>
<keyword evidence="6" id="KW-1185">Reference proteome</keyword>
<keyword evidence="3" id="KW-0238">DNA-binding</keyword>